<sequence>MDIRRFFKRVSEEQERDQVVDAEEICMVKVSDLQRKQGRAHRYEHLPEHKVPRQN</sequence>
<evidence type="ECO:0000256" key="1">
    <source>
        <dbReference type="SAM" id="MobiDB-lite"/>
    </source>
</evidence>
<dbReference type="AlphaFoldDB" id="A0A1A8CJH5"/>
<proteinExistence type="predicted"/>
<feature type="non-terminal residue" evidence="2">
    <location>
        <position position="55"/>
    </location>
</feature>
<gene>
    <name evidence="2" type="primary">Nfu_g_1_008180</name>
</gene>
<dbReference type="EMBL" id="HADZ01015262">
    <property type="protein sequence ID" value="SBP79203.1"/>
    <property type="molecule type" value="Transcribed_RNA"/>
</dbReference>
<name>A0A1A8CJH5_NOTKA</name>
<organism evidence="2">
    <name type="scientific">Nothobranchius kadleci</name>
    <name type="common">African annual killifish</name>
    <dbReference type="NCBI Taxonomy" id="1051664"/>
    <lineage>
        <taxon>Eukaryota</taxon>
        <taxon>Metazoa</taxon>
        <taxon>Chordata</taxon>
        <taxon>Craniata</taxon>
        <taxon>Vertebrata</taxon>
        <taxon>Euteleostomi</taxon>
        <taxon>Actinopterygii</taxon>
        <taxon>Neopterygii</taxon>
        <taxon>Teleostei</taxon>
        <taxon>Neoteleostei</taxon>
        <taxon>Acanthomorphata</taxon>
        <taxon>Ovalentaria</taxon>
        <taxon>Atherinomorphae</taxon>
        <taxon>Cyprinodontiformes</taxon>
        <taxon>Nothobranchiidae</taxon>
        <taxon>Nothobranchius</taxon>
    </lineage>
</organism>
<feature type="region of interest" description="Disordered" evidence="1">
    <location>
        <begin position="35"/>
        <end position="55"/>
    </location>
</feature>
<reference evidence="2" key="1">
    <citation type="submission" date="2016-05" db="EMBL/GenBank/DDBJ databases">
        <authorList>
            <person name="Lavstsen T."/>
            <person name="Jespersen J.S."/>
        </authorList>
    </citation>
    <scope>NUCLEOTIDE SEQUENCE</scope>
    <source>
        <tissue evidence="2">Brain</tissue>
    </source>
</reference>
<reference evidence="2" key="2">
    <citation type="submission" date="2016-06" db="EMBL/GenBank/DDBJ databases">
        <title>The genome of a short-lived fish provides insights into sex chromosome evolution and the genetic control of aging.</title>
        <authorList>
            <person name="Reichwald K."/>
            <person name="Felder M."/>
            <person name="Petzold A."/>
            <person name="Koch P."/>
            <person name="Groth M."/>
            <person name="Platzer M."/>
        </authorList>
    </citation>
    <scope>NUCLEOTIDE SEQUENCE</scope>
    <source>
        <tissue evidence="2">Brain</tissue>
    </source>
</reference>
<feature type="compositionally biased region" description="Basic and acidic residues" evidence="1">
    <location>
        <begin position="41"/>
        <end position="55"/>
    </location>
</feature>
<accession>A0A1A8CJH5</accession>
<evidence type="ECO:0000313" key="2">
    <source>
        <dbReference type="EMBL" id="SBP79203.1"/>
    </source>
</evidence>
<protein>
    <submittedName>
        <fullName evidence="2">Uncharacterized protein</fullName>
    </submittedName>
</protein>